<organism evidence="2 3">
    <name type="scientific">Enterococcus cecorum</name>
    <dbReference type="NCBI Taxonomy" id="44008"/>
    <lineage>
        <taxon>Bacteria</taxon>
        <taxon>Bacillati</taxon>
        <taxon>Bacillota</taxon>
        <taxon>Bacilli</taxon>
        <taxon>Lactobacillales</taxon>
        <taxon>Enterococcaceae</taxon>
        <taxon>Enterococcus</taxon>
    </lineage>
</organism>
<comment type="caution">
    <text evidence="2">The sequence shown here is derived from an EMBL/GenBank/DDBJ whole genome shotgun (WGS) entry which is preliminary data.</text>
</comment>
<evidence type="ECO:0000313" key="3">
    <source>
        <dbReference type="Proteomes" id="UP000196503"/>
    </source>
</evidence>
<reference evidence="2 3" key="1">
    <citation type="submission" date="2017-05" db="EMBL/GenBank/DDBJ databases">
        <title>The Genome Sequence of Enterococcus faecium 2D5_DIV0622.</title>
        <authorList>
            <consortium name="The Broad Institute Genomics Platform"/>
            <consortium name="The Broad Institute Genomic Center for Infectious Diseases"/>
            <person name="Earl A."/>
            <person name="Manson A."/>
            <person name="Schwartman J."/>
            <person name="Gilmore M."/>
            <person name="Abouelleil A."/>
            <person name="Cao P."/>
            <person name="Chapman S."/>
            <person name="Cusick C."/>
            <person name="Shea T."/>
            <person name="Young S."/>
            <person name="Neafsey D."/>
            <person name="Nusbaum C."/>
            <person name="Birren B."/>
        </authorList>
    </citation>
    <scope>NUCLEOTIDE SEQUENCE [LARGE SCALE GENOMIC DNA]</scope>
    <source>
        <strain evidence="2 3">2D5_DIV0622</strain>
    </source>
</reference>
<dbReference type="PANTHER" id="PTHR43451:SF1">
    <property type="entry name" value="ACETYLTRANSFERASE"/>
    <property type="match status" value="1"/>
</dbReference>
<dbReference type="Proteomes" id="UP000196503">
    <property type="component" value="Unassembled WGS sequence"/>
</dbReference>
<dbReference type="SUPFAM" id="SSF55729">
    <property type="entry name" value="Acyl-CoA N-acyltransferases (Nat)"/>
    <property type="match status" value="1"/>
</dbReference>
<dbReference type="InterPro" id="IPR052564">
    <property type="entry name" value="N-acetyltrans/Recomb-assoc"/>
</dbReference>
<feature type="domain" description="N-acetyltransferase" evidence="1">
    <location>
        <begin position="1"/>
        <end position="150"/>
    </location>
</feature>
<dbReference type="InterPro" id="IPR016181">
    <property type="entry name" value="Acyl_CoA_acyltransferase"/>
</dbReference>
<protein>
    <recommendedName>
        <fullName evidence="1">N-acetyltransferase domain-containing protein</fullName>
    </recommendedName>
</protein>
<accession>A0A200I2F4</accession>
<dbReference type="AlphaFoldDB" id="A0A200I2F4"/>
<dbReference type="PANTHER" id="PTHR43451">
    <property type="entry name" value="ACETYLTRANSFERASE (GNAT) FAMILY PROTEIN"/>
    <property type="match status" value="1"/>
</dbReference>
<evidence type="ECO:0000259" key="1">
    <source>
        <dbReference type="PROSITE" id="PS51186"/>
    </source>
</evidence>
<sequence length="153" mass="17848">MKIRKYNKDDLRQVVQLFFHTVHTSNAKDYSAEQLAVWAPKNPDLEKWQSSFMKNDCLVAVIDNQIIGFGDMDKTGYLDRLYVSPNYQRMGVASQICDLLEERVKHPITTHASITAKPFFEKRGYQVVKMQQVERQGILLTNYIMRKQNGMDK</sequence>
<dbReference type="Gene3D" id="3.40.630.30">
    <property type="match status" value="1"/>
</dbReference>
<dbReference type="InterPro" id="IPR000182">
    <property type="entry name" value="GNAT_dom"/>
</dbReference>
<dbReference type="EMBL" id="NIBL01000001">
    <property type="protein sequence ID" value="OUZ19262.1"/>
    <property type="molecule type" value="Genomic_DNA"/>
</dbReference>
<gene>
    <name evidence="2" type="ORF">A5869_000911</name>
</gene>
<proteinExistence type="predicted"/>
<dbReference type="CDD" id="cd04301">
    <property type="entry name" value="NAT_SF"/>
    <property type="match status" value="1"/>
</dbReference>
<dbReference type="Pfam" id="PF13673">
    <property type="entry name" value="Acetyltransf_10"/>
    <property type="match status" value="1"/>
</dbReference>
<name>A0A200I2F4_9ENTE</name>
<evidence type="ECO:0000313" key="2">
    <source>
        <dbReference type="EMBL" id="OUZ19262.1"/>
    </source>
</evidence>
<dbReference type="GO" id="GO:0016747">
    <property type="term" value="F:acyltransferase activity, transferring groups other than amino-acyl groups"/>
    <property type="evidence" value="ECO:0007669"/>
    <property type="project" value="InterPro"/>
</dbReference>
<dbReference type="PROSITE" id="PS51186">
    <property type="entry name" value="GNAT"/>
    <property type="match status" value="1"/>
</dbReference>
<dbReference type="RefSeq" id="WP_087663032.1">
    <property type="nucleotide sequence ID" value="NZ_NIBL01000001.1"/>
</dbReference>